<gene>
    <name evidence="2" type="ORF">RF11_14544</name>
</gene>
<proteinExistence type="predicted"/>
<feature type="transmembrane region" description="Helical" evidence="1">
    <location>
        <begin position="45"/>
        <end position="67"/>
    </location>
</feature>
<dbReference type="EMBL" id="JWZT01002014">
    <property type="protein sequence ID" value="KII70582.1"/>
    <property type="molecule type" value="Genomic_DNA"/>
</dbReference>
<reference evidence="2 3" key="1">
    <citation type="journal article" date="2014" name="Genome Biol. Evol.">
        <title>The genome of the myxosporean Thelohanellus kitauei shows adaptations to nutrient acquisition within its fish host.</title>
        <authorList>
            <person name="Yang Y."/>
            <person name="Xiong J."/>
            <person name="Zhou Z."/>
            <person name="Huo F."/>
            <person name="Miao W."/>
            <person name="Ran C."/>
            <person name="Liu Y."/>
            <person name="Zhang J."/>
            <person name="Feng J."/>
            <person name="Wang M."/>
            <person name="Wang M."/>
            <person name="Wang L."/>
            <person name="Yao B."/>
        </authorList>
    </citation>
    <scope>NUCLEOTIDE SEQUENCE [LARGE SCALE GENOMIC DNA]</scope>
    <source>
        <strain evidence="2">Wuqing</strain>
    </source>
</reference>
<organism evidence="2 3">
    <name type="scientific">Thelohanellus kitauei</name>
    <name type="common">Myxosporean</name>
    <dbReference type="NCBI Taxonomy" id="669202"/>
    <lineage>
        <taxon>Eukaryota</taxon>
        <taxon>Metazoa</taxon>
        <taxon>Cnidaria</taxon>
        <taxon>Myxozoa</taxon>
        <taxon>Myxosporea</taxon>
        <taxon>Bivalvulida</taxon>
        <taxon>Platysporina</taxon>
        <taxon>Myxobolidae</taxon>
        <taxon>Thelohanellus</taxon>
    </lineage>
</organism>
<accession>A0A0C2N9J6</accession>
<dbReference type="AlphaFoldDB" id="A0A0C2N9J6"/>
<keyword evidence="3" id="KW-1185">Reference proteome</keyword>
<name>A0A0C2N9J6_THEKT</name>
<keyword evidence="1" id="KW-1133">Transmembrane helix</keyword>
<evidence type="ECO:0000313" key="2">
    <source>
        <dbReference type="EMBL" id="KII70582.1"/>
    </source>
</evidence>
<comment type="caution">
    <text evidence="2">The sequence shown here is derived from an EMBL/GenBank/DDBJ whole genome shotgun (WGS) entry which is preliminary data.</text>
</comment>
<evidence type="ECO:0000313" key="3">
    <source>
        <dbReference type="Proteomes" id="UP000031668"/>
    </source>
</evidence>
<protein>
    <submittedName>
        <fullName evidence="2">Uncharacterized protein</fullName>
    </submittedName>
</protein>
<evidence type="ECO:0000256" key="1">
    <source>
        <dbReference type="SAM" id="Phobius"/>
    </source>
</evidence>
<dbReference type="Proteomes" id="UP000031668">
    <property type="component" value="Unassembled WGS sequence"/>
</dbReference>
<sequence>MLIDRICGLVLYYPALMNELKSLVKALGQFMLDEMDQGKVDSQIFVFYFQTYSSCVEVIFLIILSVSRRYYWKTYQRTSKLYSEESRNFLKVFHFLIDYEICNALVESLKDITGFAETCTKISEAMYPHLLHGLQSEFHIERFGTNTSLCDICLFLFKSDSMKLEVDQATKLYFMIYKLARFGEEQVLRRLIMVTTAVINKYGQYFKISSNMDGVLNTSVITSIYEYYVETVDMVDNPSLIELINMSFLKIPDFDKTPCLLKLLFCVTLKIQRVHLDLEEVEVFCFSSVPPYFNVPIY</sequence>
<keyword evidence="1" id="KW-0812">Transmembrane</keyword>
<keyword evidence="1" id="KW-0472">Membrane</keyword>